<dbReference type="Proteomes" id="UP001552299">
    <property type="component" value="Unassembled WGS sequence"/>
</dbReference>
<organism evidence="1 2">
    <name type="scientific">Dendrobium thyrsiflorum</name>
    <name type="common">Pinecone-like raceme dendrobium</name>
    <name type="synonym">Orchid</name>
    <dbReference type="NCBI Taxonomy" id="117978"/>
    <lineage>
        <taxon>Eukaryota</taxon>
        <taxon>Viridiplantae</taxon>
        <taxon>Streptophyta</taxon>
        <taxon>Embryophyta</taxon>
        <taxon>Tracheophyta</taxon>
        <taxon>Spermatophyta</taxon>
        <taxon>Magnoliopsida</taxon>
        <taxon>Liliopsida</taxon>
        <taxon>Asparagales</taxon>
        <taxon>Orchidaceae</taxon>
        <taxon>Epidendroideae</taxon>
        <taxon>Malaxideae</taxon>
        <taxon>Dendrobiinae</taxon>
        <taxon>Dendrobium</taxon>
    </lineage>
</organism>
<dbReference type="AlphaFoldDB" id="A0ABD0UXR2"/>
<name>A0ABD0UXR2_DENTH</name>
<accession>A0ABD0UXR2</accession>
<proteinExistence type="predicted"/>
<keyword evidence="2" id="KW-1185">Reference proteome</keyword>
<reference evidence="1 2" key="1">
    <citation type="journal article" date="2024" name="Plant Biotechnol. J.">
        <title>Dendrobium thyrsiflorum genome and its molecular insights into genes involved in important horticultural traits.</title>
        <authorList>
            <person name="Chen B."/>
            <person name="Wang J.Y."/>
            <person name="Zheng P.J."/>
            <person name="Li K.L."/>
            <person name="Liang Y.M."/>
            <person name="Chen X.F."/>
            <person name="Zhang C."/>
            <person name="Zhao X."/>
            <person name="He X."/>
            <person name="Zhang G.Q."/>
            <person name="Liu Z.J."/>
            <person name="Xu Q."/>
        </authorList>
    </citation>
    <scope>NUCLEOTIDE SEQUENCE [LARGE SCALE GENOMIC DNA]</scope>
    <source>
        <strain evidence="1">GZMU011</strain>
    </source>
</reference>
<protein>
    <submittedName>
        <fullName evidence="1">Uncharacterized protein</fullName>
    </submittedName>
</protein>
<dbReference type="EMBL" id="JANQDX010000012">
    <property type="protein sequence ID" value="KAL0915086.1"/>
    <property type="molecule type" value="Genomic_DNA"/>
</dbReference>
<comment type="caution">
    <text evidence="1">The sequence shown here is derived from an EMBL/GenBank/DDBJ whole genome shotgun (WGS) entry which is preliminary data.</text>
</comment>
<gene>
    <name evidence="1" type="ORF">M5K25_015487</name>
</gene>
<sequence length="105" mass="12282">MSGAGQEEDKKPDQAAHINLKVKGNERKQQDLVLHKPQDHDWVTIWRHDTCYKRSQVCKAWCQIKSKSTAKAQAERMQSLELVKAWSVRLGRRRQQATSMRRLMP</sequence>
<evidence type="ECO:0000313" key="2">
    <source>
        <dbReference type="Proteomes" id="UP001552299"/>
    </source>
</evidence>
<evidence type="ECO:0000313" key="1">
    <source>
        <dbReference type="EMBL" id="KAL0915086.1"/>
    </source>
</evidence>